<evidence type="ECO:0000313" key="6">
    <source>
        <dbReference type="Proteomes" id="UP001056535"/>
    </source>
</evidence>
<dbReference type="SUPFAM" id="SSF50891">
    <property type="entry name" value="Cyclophilin-like"/>
    <property type="match status" value="1"/>
</dbReference>
<name>A0ABY4YMQ4_9MICO</name>
<reference evidence="5" key="1">
    <citation type="submission" date="2022-06" db="EMBL/GenBank/DDBJ databases">
        <title>Ornithinimicrobium JY.X270.</title>
        <authorList>
            <person name="Huang Y."/>
        </authorList>
    </citation>
    <scope>NUCLEOTIDE SEQUENCE</scope>
    <source>
        <strain evidence="5">JY.X270</strain>
    </source>
</reference>
<dbReference type="PROSITE" id="PS50072">
    <property type="entry name" value="CSA_PPIASE_2"/>
    <property type="match status" value="1"/>
</dbReference>
<feature type="region of interest" description="Disordered" evidence="3">
    <location>
        <begin position="1"/>
        <end position="40"/>
    </location>
</feature>
<protein>
    <recommendedName>
        <fullName evidence="2">Peptidyl-prolyl cis-trans isomerase</fullName>
        <shortName evidence="2">PPIase</shortName>
        <ecNumber evidence="2">5.2.1.8</ecNumber>
    </recommendedName>
</protein>
<dbReference type="InterPro" id="IPR029000">
    <property type="entry name" value="Cyclophilin-like_dom_sf"/>
</dbReference>
<comment type="catalytic activity">
    <reaction evidence="2">
        <text>[protein]-peptidylproline (omega=180) = [protein]-peptidylproline (omega=0)</text>
        <dbReference type="Rhea" id="RHEA:16237"/>
        <dbReference type="Rhea" id="RHEA-COMP:10747"/>
        <dbReference type="Rhea" id="RHEA-COMP:10748"/>
        <dbReference type="ChEBI" id="CHEBI:83833"/>
        <dbReference type="ChEBI" id="CHEBI:83834"/>
        <dbReference type="EC" id="5.2.1.8"/>
    </reaction>
</comment>
<dbReference type="CDD" id="cd00317">
    <property type="entry name" value="cyclophilin"/>
    <property type="match status" value="1"/>
</dbReference>
<dbReference type="RefSeq" id="WP_252623686.1">
    <property type="nucleotide sequence ID" value="NZ_CP099490.1"/>
</dbReference>
<dbReference type="InterPro" id="IPR044666">
    <property type="entry name" value="Cyclophilin_A-like"/>
</dbReference>
<dbReference type="PANTHER" id="PTHR45625">
    <property type="entry name" value="PEPTIDYL-PROLYL CIS-TRANS ISOMERASE-RELATED"/>
    <property type="match status" value="1"/>
</dbReference>
<dbReference type="PRINTS" id="PR00153">
    <property type="entry name" value="CSAPPISMRASE"/>
</dbReference>
<gene>
    <name evidence="5" type="ORF">NF557_08330</name>
</gene>
<evidence type="ECO:0000313" key="5">
    <source>
        <dbReference type="EMBL" id="USQ77882.1"/>
    </source>
</evidence>
<keyword evidence="2" id="KW-0697">Rotamase</keyword>
<comment type="function">
    <text evidence="1 2">PPIases accelerate the folding of proteins. It catalyzes the cis-trans isomerization of proline imidic peptide bonds in oligopeptides.</text>
</comment>
<evidence type="ECO:0000256" key="2">
    <source>
        <dbReference type="RuleBase" id="RU363019"/>
    </source>
</evidence>
<sequence>MAEPSSSPQETAVSTTLSPAGADAGCGYAPAVPSGRQTQVEAPEAEITGTWQGAITTNCGIIEVELYGDKAPQTVGSFAHLAEHGYWEDSPCHRLTTQGIYVLQCGDPTGTGRGTPGYTFGIENAPEDGKYPPGTLAMARSQDPNSNGGQFFIVYNDTELPTQGGGYSIFGRVTSGMDIVDRVAEQGVDGGGADGPPAAPISILSVEVTQEKASE</sequence>
<dbReference type="Pfam" id="PF00160">
    <property type="entry name" value="Pro_isomerase"/>
    <property type="match status" value="1"/>
</dbReference>
<dbReference type="InterPro" id="IPR002130">
    <property type="entry name" value="Cyclophilin-type_PPIase_dom"/>
</dbReference>
<feature type="domain" description="PPIase cyclophilin-type" evidence="4">
    <location>
        <begin position="60"/>
        <end position="208"/>
    </location>
</feature>
<evidence type="ECO:0000256" key="1">
    <source>
        <dbReference type="ARBA" id="ARBA00002388"/>
    </source>
</evidence>
<dbReference type="GO" id="GO:0016853">
    <property type="term" value="F:isomerase activity"/>
    <property type="evidence" value="ECO:0007669"/>
    <property type="project" value="UniProtKB-KW"/>
</dbReference>
<organism evidence="5 6">
    <name type="scientific">Ornithinimicrobium cryptoxanthini</name>
    <dbReference type="NCBI Taxonomy" id="2934161"/>
    <lineage>
        <taxon>Bacteria</taxon>
        <taxon>Bacillati</taxon>
        <taxon>Actinomycetota</taxon>
        <taxon>Actinomycetes</taxon>
        <taxon>Micrococcales</taxon>
        <taxon>Ornithinimicrobiaceae</taxon>
        <taxon>Ornithinimicrobium</taxon>
    </lineage>
</organism>
<feature type="compositionally biased region" description="Polar residues" evidence="3">
    <location>
        <begin position="1"/>
        <end position="18"/>
    </location>
</feature>
<dbReference type="EC" id="5.2.1.8" evidence="2"/>
<dbReference type="PANTHER" id="PTHR45625:SF3">
    <property type="entry name" value="PEPTIDYL-PROLYL CIS-TRANS ISOMERASE B-RELATED"/>
    <property type="match status" value="1"/>
</dbReference>
<evidence type="ECO:0000256" key="3">
    <source>
        <dbReference type="SAM" id="MobiDB-lite"/>
    </source>
</evidence>
<dbReference type="Proteomes" id="UP001056535">
    <property type="component" value="Chromosome"/>
</dbReference>
<dbReference type="Gene3D" id="2.40.100.10">
    <property type="entry name" value="Cyclophilin-like"/>
    <property type="match status" value="1"/>
</dbReference>
<proteinExistence type="inferred from homology"/>
<dbReference type="EMBL" id="CP099490">
    <property type="protein sequence ID" value="USQ77882.1"/>
    <property type="molecule type" value="Genomic_DNA"/>
</dbReference>
<accession>A0ABY4YMQ4</accession>
<keyword evidence="6" id="KW-1185">Reference proteome</keyword>
<evidence type="ECO:0000259" key="4">
    <source>
        <dbReference type="PROSITE" id="PS50072"/>
    </source>
</evidence>
<keyword evidence="2 5" id="KW-0413">Isomerase</keyword>
<comment type="similarity">
    <text evidence="2">Belongs to the cyclophilin-type PPIase family.</text>
</comment>